<dbReference type="Proteomes" id="UP000265520">
    <property type="component" value="Unassembled WGS sequence"/>
</dbReference>
<protein>
    <submittedName>
        <fullName evidence="1">Uncharacterized protein</fullName>
    </submittedName>
</protein>
<reference evidence="1 2" key="1">
    <citation type="journal article" date="2018" name="Front. Plant Sci.">
        <title>Red Clover (Trifolium pratense) and Zigzag Clover (T. medium) - A Picture of Genomic Similarities and Differences.</title>
        <authorList>
            <person name="Dluhosova J."/>
            <person name="Istvanek J."/>
            <person name="Nedelnik J."/>
            <person name="Repkova J."/>
        </authorList>
    </citation>
    <scope>NUCLEOTIDE SEQUENCE [LARGE SCALE GENOMIC DNA]</scope>
    <source>
        <strain evidence="2">cv. 10/8</strain>
        <tissue evidence="1">Leaf</tissue>
    </source>
</reference>
<comment type="caution">
    <text evidence="1">The sequence shown here is derived from an EMBL/GenBank/DDBJ whole genome shotgun (WGS) entry which is preliminary data.</text>
</comment>
<accession>A0A392PXR5</accession>
<dbReference type="AlphaFoldDB" id="A0A392PXR5"/>
<feature type="non-terminal residue" evidence="1">
    <location>
        <position position="47"/>
    </location>
</feature>
<proteinExistence type="predicted"/>
<evidence type="ECO:0000313" key="1">
    <source>
        <dbReference type="EMBL" id="MCI16851.1"/>
    </source>
</evidence>
<dbReference type="EMBL" id="LXQA010102741">
    <property type="protein sequence ID" value="MCI16851.1"/>
    <property type="molecule type" value="Genomic_DNA"/>
</dbReference>
<name>A0A392PXR5_9FABA</name>
<organism evidence="1 2">
    <name type="scientific">Trifolium medium</name>
    <dbReference type="NCBI Taxonomy" id="97028"/>
    <lineage>
        <taxon>Eukaryota</taxon>
        <taxon>Viridiplantae</taxon>
        <taxon>Streptophyta</taxon>
        <taxon>Embryophyta</taxon>
        <taxon>Tracheophyta</taxon>
        <taxon>Spermatophyta</taxon>
        <taxon>Magnoliopsida</taxon>
        <taxon>eudicotyledons</taxon>
        <taxon>Gunneridae</taxon>
        <taxon>Pentapetalae</taxon>
        <taxon>rosids</taxon>
        <taxon>fabids</taxon>
        <taxon>Fabales</taxon>
        <taxon>Fabaceae</taxon>
        <taxon>Papilionoideae</taxon>
        <taxon>50 kb inversion clade</taxon>
        <taxon>NPAAA clade</taxon>
        <taxon>Hologalegina</taxon>
        <taxon>IRL clade</taxon>
        <taxon>Trifolieae</taxon>
        <taxon>Trifolium</taxon>
    </lineage>
</organism>
<keyword evidence="2" id="KW-1185">Reference proteome</keyword>
<evidence type="ECO:0000313" key="2">
    <source>
        <dbReference type="Proteomes" id="UP000265520"/>
    </source>
</evidence>
<sequence length="47" mass="5480">MKLMMWVVIVTKHTGVHGDIDQEEVYMVVVKKHTGILMKWVVIVTKK</sequence>